<dbReference type="InterPro" id="IPR056826">
    <property type="entry name" value="Agd3_CE"/>
</dbReference>
<dbReference type="Proteomes" id="UP001600888">
    <property type="component" value="Unassembled WGS sequence"/>
</dbReference>
<evidence type="ECO:0000313" key="5">
    <source>
        <dbReference type="EMBL" id="KAL2278205.1"/>
    </source>
</evidence>
<feature type="domain" description="Agd3 C-terminal" evidence="4">
    <location>
        <begin position="645"/>
        <end position="709"/>
    </location>
</feature>
<dbReference type="InterPro" id="IPR050788">
    <property type="entry name" value="Yeast_SRP1/TIP1_CWP"/>
</dbReference>
<feature type="domain" description="Agd3 deacetylase" evidence="2">
    <location>
        <begin position="276"/>
        <end position="639"/>
    </location>
</feature>
<reference evidence="5 6" key="1">
    <citation type="submission" date="2024-03" db="EMBL/GenBank/DDBJ databases">
        <title>A high-quality draft genome sequence of Diaporthe vaccinii, a causative agent of upright dieback and viscid rot disease in cranberry plants.</title>
        <authorList>
            <person name="Sarrasin M."/>
            <person name="Lang B.F."/>
            <person name="Burger G."/>
        </authorList>
    </citation>
    <scope>NUCLEOTIDE SEQUENCE [LARGE SCALE GENOMIC DNA]</scope>
    <source>
        <strain evidence="5 6">IS7</strain>
    </source>
</reference>
<evidence type="ECO:0000313" key="6">
    <source>
        <dbReference type="Proteomes" id="UP001600888"/>
    </source>
</evidence>
<keyword evidence="1" id="KW-0732">Signal</keyword>
<dbReference type="Pfam" id="PF25117">
    <property type="entry name" value="Agd3_C"/>
    <property type="match status" value="1"/>
</dbReference>
<feature type="chain" id="PRO_5045031846" description="Extracellular serine-rich protein" evidence="1">
    <location>
        <begin position="19"/>
        <end position="712"/>
    </location>
</feature>
<organism evidence="5 6">
    <name type="scientific">Diaporthe vaccinii</name>
    <dbReference type="NCBI Taxonomy" id="105482"/>
    <lineage>
        <taxon>Eukaryota</taxon>
        <taxon>Fungi</taxon>
        <taxon>Dikarya</taxon>
        <taxon>Ascomycota</taxon>
        <taxon>Pezizomycotina</taxon>
        <taxon>Sordariomycetes</taxon>
        <taxon>Sordariomycetidae</taxon>
        <taxon>Diaporthales</taxon>
        <taxon>Diaporthaceae</taxon>
        <taxon>Diaporthe</taxon>
        <taxon>Diaporthe eres species complex</taxon>
    </lineage>
</organism>
<dbReference type="InterPro" id="IPR056825">
    <property type="entry name" value="Agd3_C"/>
</dbReference>
<feature type="domain" description="Agd3 CBM87" evidence="3">
    <location>
        <begin position="46"/>
        <end position="261"/>
    </location>
</feature>
<dbReference type="EMBL" id="JBAWTH010000089">
    <property type="protein sequence ID" value="KAL2278205.1"/>
    <property type="molecule type" value="Genomic_DNA"/>
</dbReference>
<dbReference type="PANTHER" id="PTHR31002">
    <property type="entry name" value="SERIPAUPERIN"/>
    <property type="match status" value="1"/>
</dbReference>
<gene>
    <name evidence="5" type="ORF">FJTKL_14621</name>
</gene>
<evidence type="ECO:0000259" key="2">
    <source>
        <dbReference type="Pfam" id="PF25115"/>
    </source>
</evidence>
<dbReference type="Pfam" id="PF25115">
    <property type="entry name" value="Agd3_CE"/>
    <property type="match status" value="1"/>
</dbReference>
<feature type="signal peptide" evidence="1">
    <location>
        <begin position="1"/>
        <end position="18"/>
    </location>
</feature>
<evidence type="ECO:0000259" key="4">
    <source>
        <dbReference type="Pfam" id="PF25117"/>
    </source>
</evidence>
<proteinExistence type="predicted"/>
<accession>A0ABR4E703</accession>
<comment type="caution">
    <text evidence="5">The sequence shown here is derived from an EMBL/GenBank/DDBJ whole genome shotgun (WGS) entry which is preliminary data.</text>
</comment>
<dbReference type="InterPro" id="IPR056827">
    <property type="entry name" value="CBM87_Agd3"/>
</dbReference>
<name>A0ABR4E703_9PEZI</name>
<dbReference type="PANTHER" id="PTHR31002:SF34">
    <property type="entry name" value="CELL WALL PROTEIN CWP1-RELATED"/>
    <property type="match status" value="1"/>
</dbReference>
<protein>
    <recommendedName>
        <fullName evidence="7">Extracellular serine-rich protein</fullName>
    </recommendedName>
</protein>
<evidence type="ECO:0000256" key="1">
    <source>
        <dbReference type="SAM" id="SignalP"/>
    </source>
</evidence>
<evidence type="ECO:0008006" key="7">
    <source>
        <dbReference type="Google" id="ProtNLM"/>
    </source>
</evidence>
<sequence length="712" mass="76721">MRPQFFTVLAGVVGIASAGLLPRAASSNSTASGNTTTNATGPITKIDNKVMILARDTDGANSASAGLSAYGIPFEAVLIPQAGGPIPTLNTTATEGKYSGIIVIDALAYDYGADGWQSAVTTDQWNTLWAYQASFKVRMVRINEFPGPAFGTGLAGAGGCCDTGVEQLISFTNTTSFPTANLKTNAGITSQGLWHYPAVITDPSTTTQVAKFGPGGSYTSDSVAAVINKFPGGREQFVWFTSWAPSWSATSNYLQHAHIHWMTRGIFLGKRKTHVSAQVDDVQLKTNMYYPANASYKITTADLDAHITWMTDLNKRLPAGSNFKVELGHNGNGDIENATSVDNTACNPNYAVEYDDAPGTTLEYQKPLGAGADRWPTEFTTYPWSLTCAQRDGFAKWFSTPAKLNAFMHMSHTFSHMELNNATYNDAKREIQFNQAWMKQIGIAGATSFSAKGLIPPAITGMHNGDVIKAWMDSGLTSVVGDNTRPVLRNSQSKYYPLTSTVASNGYDGLTIVPRYATTIYYNCDTPECTTKEWIDTSAGKGNFTDLLALTKADNTRYLFGLQSDPYMFHQANLRAADRPSMTIGSKTGQLSLLMAWTETITQEMTRLTNWPMISLKHDDIAQYFLDRQTLDNCQPALSYGFASDGATVTSVTVSTNGNSCSVPVPVTIPDGTTTATGGSVTNDKVGSEPPIQWVTLEGQPVTLKLSAGVKI</sequence>
<dbReference type="EMBL" id="JBAWTH010000089">
    <property type="protein sequence ID" value="KAL2278206.1"/>
    <property type="molecule type" value="Genomic_DNA"/>
</dbReference>
<keyword evidence="6" id="KW-1185">Reference proteome</keyword>
<evidence type="ECO:0000259" key="3">
    <source>
        <dbReference type="Pfam" id="PF25116"/>
    </source>
</evidence>
<dbReference type="Pfam" id="PF25116">
    <property type="entry name" value="CBM87_Agd3"/>
    <property type="match status" value="1"/>
</dbReference>